<accession>A0A8J4F8R1</accession>
<dbReference type="EMBL" id="BNCO01000048">
    <property type="protein sequence ID" value="GIL61873.1"/>
    <property type="molecule type" value="Genomic_DNA"/>
</dbReference>
<evidence type="ECO:0000313" key="6">
    <source>
        <dbReference type="EMBL" id="GIL61873.1"/>
    </source>
</evidence>
<keyword evidence="4" id="KW-1133">Transmembrane helix</keyword>
<protein>
    <recommendedName>
        <fullName evidence="5">Phorbol-ester/DAG-type domain-containing protein</fullName>
    </recommendedName>
</protein>
<dbReference type="GO" id="GO:0046872">
    <property type="term" value="F:metal ion binding"/>
    <property type="evidence" value="ECO:0007669"/>
    <property type="project" value="UniProtKB-KW"/>
</dbReference>
<evidence type="ECO:0000256" key="1">
    <source>
        <dbReference type="ARBA" id="ARBA00022723"/>
    </source>
</evidence>
<feature type="domain" description="Phorbol-ester/DAG-type" evidence="5">
    <location>
        <begin position="134"/>
        <end position="188"/>
    </location>
</feature>
<keyword evidence="7" id="KW-1185">Reference proteome</keyword>
<name>A0A8J4F8R1_9CHLO</name>
<feature type="non-terminal residue" evidence="6">
    <location>
        <position position="531"/>
    </location>
</feature>
<evidence type="ECO:0000256" key="2">
    <source>
        <dbReference type="ARBA" id="ARBA00022833"/>
    </source>
</evidence>
<dbReference type="PROSITE" id="PS50081">
    <property type="entry name" value="ZF_DAG_PE_2"/>
    <property type="match status" value="1"/>
</dbReference>
<comment type="caution">
    <text evidence="6">The sequence shown here is derived from an EMBL/GenBank/DDBJ whole genome shotgun (WGS) entry which is preliminary data.</text>
</comment>
<evidence type="ECO:0000256" key="4">
    <source>
        <dbReference type="SAM" id="Phobius"/>
    </source>
</evidence>
<gene>
    <name evidence="6" type="ORF">Vafri_16250</name>
</gene>
<reference evidence="6" key="1">
    <citation type="journal article" date="2021" name="Proc. Natl. Acad. Sci. U.S.A.">
        <title>Three genomes in the algal genus Volvox reveal the fate of a haploid sex-determining region after a transition to homothallism.</title>
        <authorList>
            <person name="Yamamoto K."/>
            <person name="Hamaji T."/>
            <person name="Kawai-Toyooka H."/>
            <person name="Matsuzaki R."/>
            <person name="Takahashi F."/>
            <person name="Nishimura Y."/>
            <person name="Kawachi M."/>
            <person name="Noguchi H."/>
            <person name="Minakuchi Y."/>
            <person name="Umen J.G."/>
            <person name="Toyoda A."/>
            <person name="Nozaki H."/>
        </authorList>
    </citation>
    <scope>NUCLEOTIDE SEQUENCE</scope>
    <source>
        <strain evidence="6">NIES-3780</strain>
    </source>
</reference>
<dbReference type="SUPFAM" id="SSF57889">
    <property type="entry name" value="Cysteine-rich domain"/>
    <property type="match status" value="1"/>
</dbReference>
<keyword evidence="4" id="KW-0472">Membrane</keyword>
<proteinExistence type="predicted"/>
<evidence type="ECO:0000313" key="7">
    <source>
        <dbReference type="Proteomes" id="UP000747399"/>
    </source>
</evidence>
<dbReference type="Proteomes" id="UP000747399">
    <property type="component" value="Unassembled WGS sequence"/>
</dbReference>
<feature type="compositionally biased region" description="Gly residues" evidence="3">
    <location>
        <begin position="367"/>
        <end position="377"/>
    </location>
</feature>
<organism evidence="6 7">
    <name type="scientific">Volvox africanus</name>
    <dbReference type="NCBI Taxonomy" id="51714"/>
    <lineage>
        <taxon>Eukaryota</taxon>
        <taxon>Viridiplantae</taxon>
        <taxon>Chlorophyta</taxon>
        <taxon>core chlorophytes</taxon>
        <taxon>Chlorophyceae</taxon>
        <taxon>CS clade</taxon>
        <taxon>Chlamydomonadales</taxon>
        <taxon>Volvocaceae</taxon>
        <taxon>Volvox</taxon>
    </lineage>
</organism>
<feature type="region of interest" description="Disordered" evidence="3">
    <location>
        <begin position="336"/>
        <end position="380"/>
    </location>
</feature>
<feature type="compositionally biased region" description="Low complexity" evidence="3">
    <location>
        <begin position="412"/>
        <end position="426"/>
    </location>
</feature>
<dbReference type="Gene3D" id="3.30.60.20">
    <property type="match status" value="1"/>
</dbReference>
<dbReference type="InterPro" id="IPR046349">
    <property type="entry name" value="C1-like_sf"/>
</dbReference>
<feature type="region of interest" description="Disordered" evidence="3">
    <location>
        <begin position="512"/>
        <end position="531"/>
    </location>
</feature>
<keyword evidence="1" id="KW-0479">Metal-binding</keyword>
<evidence type="ECO:0000256" key="3">
    <source>
        <dbReference type="SAM" id="MobiDB-lite"/>
    </source>
</evidence>
<feature type="region of interest" description="Disordered" evidence="3">
    <location>
        <begin position="199"/>
        <end position="227"/>
    </location>
</feature>
<feature type="compositionally biased region" description="Pro residues" evidence="3">
    <location>
        <begin position="217"/>
        <end position="226"/>
    </location>
</feature>
<dbReference type="InterPro" id="IPR002219">
    <property type="entry name" value="PKC_DAG/PE"/>
</dbReference>
<feature type="region of interest" description="Disordered" evidence="3">
    <location>
        <begin position="412"/>
        <end position="464"/>
    </location>
</feature>
<sequence>MNIPKLTLLEVFQFLAEPLNCDTSSLTWKILGALATRGQARPTISFYQPFLGALCRVSCKWRIRPALLISLAAVIFIFLVVTLRNACVTLVRWYTAARGSAFVAVATRALRELHASDAAAATTAASGLLRPAAIHRWYSPQSVTAPVVCCGCFQPVLVAQDAEGRAQCCELCGVVAHGACLKAVPHNCRLLSLAAVPLPPPPPPQSQPAEAEAVAPSLPPPPPLPSLPHDWRPAGTTLDLILPPADAEMLLTGADTITNSGGGGGANGLSGHASAAHGPSSLCLYCGEPCEVGLLAVEPVWRCGGCRRFVHVQCWSSVHPGVLSAATRAALEGHSMESEEIVGSPRGGVSFQREAYGDGDSARRDGGGGGGGGGGAGTTTTGRAGIGLALGDQKADGTVGSRLRGVGTAAAASSGTAVTATTAAASRKSGCGNGGGDAPTDHTRPNRQSVRSLHPTGPSTIASAAAGTTTCGTLTHKPAAMDGRTKAAAAGPIAAAPPAAAAGWDRHRRCHSLPNIAGQSGSNRAGDGGSG</sequence>
<evidence type="ECO:0000259" key="5">
    <source>
        <dbReference type="PROSITE" id="PS50081"/>
    </source>
</evidence>
<keyword evidence="4" id="KW-0812">Transmembrane</keyword>
<keyword evidence="2" id="KW-0862">Zinc</keyword>
<dbReference type="AlphaFoldDB" id="A0A8J4F8R1"/>
<feature type="transmembrane region" description="Helical" evidence="4">
    <location>
        <begin position="66"/>
        <end position="83"/>
    </location>
</feature>
<feature type="compositionally biased region" description="Low complexity" evidence="3">
    <location>
        <begin position="207"/>
        <end position="216"/>
    </location>
</feature>